<evidence type="ECO:0000256" key="2">
    <source>
        <dbReference type="ARBA" id="ARBA00004401"/>
    </source>
</evidence>
<dbReference type="InterPro" id="IPR019757">
    <property type="entry name" value="Pept_S26A_signal_pept_1_Lys-AS"/>
</dbReference>
<dbReference type="SUPFAM" id="SSF51306">
    <property type="entry name" value="LexA/Signal peptidase"/>
    <property type="match status" value="1"/>
</dbReference>
<dbReference type="PROSITE" id="PS00761">
    <property type="entry name" value="SPASE_I_3"/>
    <property type="match status" value="1"/>
</dbReference>
<comment type="caution">
    <text evidence="11">The sequence shown here is derived from an EMBL/GenBank/DDBJ whole genome shotgun (WGS) entry which is preliminary data.</text>
</comment>
<comment type="similarity">
    <text evidence="3 8">Belongs to the peptidase S26 family.</text>
</comment>
<sequence>MTENIVRETTKKKESPPENTWLELGKTMVTAVILAIGIRTFVAEARYIPSSSMEPTLQINDRLIIEKVSYRFRSPERGEIVVFNPTDALKAKNFHDAFIKRIIGLPGDEVKVSQGNVYVNGEMLEENYIAAPPSYEFGPVKVPEDQYLVLGDNRNNSYDSHYWGFVPRDKLLGRAFVRFWPVPRVGLLTDDPGQEPVEISPQASESPAIAPQTVPQGR</sequence>
<dbReference type="Proteomes" id="UP000658720">
    <property type="component" value="Unassembled WGS sequence"/>
</dbReference>
<feature type="region of interest" description="Disordered" evidence="9">
    <location>
        <begin position="190"/>
        <end position="218"/>
    </location>
</feature>
<dbReference type="PANTHER" id="PTHR43390:SF1">
    <property type="entry name" value="CHLOROPLAST PROCESSING PEPTIDASE"/>
    <property type="match status" value="1"/>
</dbReference>
<dbReference type="PROSITE" id="PS00760">
    <property type="entry name" value="SPASE_I_2"/>
    <property type="match status" value="1"/>
</dbReference>
<keyword evidence="5 7" id="KW-0645">Protease</keyword>
<keyword evidence="6 7" id="KW-0378">Hydrolase</keyword>
<dbReference type="PROSITE" id="PS00501">
    <property type="entry name" value="SPASE_I_1"/>
    <property type="match status" value="1"/>
</dbReference>
<feature type="domain" description="Peptidase S26" evidence="10">
    <location>
        <begin position="22"/>
        <end position="180"/>
    </location>
</feature>
<evidence type="ECO:0000256" key="3">
    <source>
        <dbReference type="ARBA" id="ARBA00009370"/>
    </source>
</evidence>
<comment type="subcellular location">
    <subcellularLocation>
        <location evidence="2">Cell membrane</location>
        <topology evidence="2">Single-pass type II membrane protein</topology>
    </subcellularLocation>
    <subcellularLocation>
        <location evidence="8">Membrane</location>
        <topology evidence="8">Single-pass type II membrane protein</topology>
    </subcellularLocation>
</comment>
<organism evidence="11 12">
    <name type="scientific">Synechocystis salina LEGE 00031</name>
    <dbReference type="NCBI Taxonomy" id="1828736"/>
    <lineage>
        <taxon>Bacteria</taxon>
        <taxon>Bacillati</taxon>
        <taxon>Cyanobacteriota</taxon>
        <taxon>Cyanophyceae</taxon>
        <taxon>Synechococcales</taxon>
        <taxon>Merismopediaceae</taxon>
        <taxon>Synechocystis</taxon>
    </lineage>
</organism>
<dbReference type="InterPro" id="IPR019533">
    <property type="entry name" value="Peptidase_S26"/>
</dbReference>
<proteinExistence type="inferred from homology"/>
<dbReference type="InterPro" id="IPR000223">
    <property type="entry name" value="Pept_S26A_signal_pept_1"/>
</dbReference>
<dbReference type="EC" id="3.4.21.89" evidence="4 7"/>
<dbReference type="CDD" id="cd06530">
    <property type="entry name" value="S26_SPase_I"/>
    <property type="match status" value="1"/>
</dbReference>
<name>A0ABR9VRR2_9SYNC</name>
<evidence type="ECO:0000256" key="7">
    <source>
        <dbReference type="RuleBase" id="RU003993"/>
    </source>
</evidence>
<comment type="catalytic activity">
    <reaction evidence="1 7">
        <text>Cleavage of hydrophobic, N-terminal signal or leader sequences from secreted and periplasmic proteins.</text>
        <dbReference type="EC" id="3.4.21.89"/>
    </reaction>
</comment>
<evidence type="ECO:0000256" key="4">
    <source>
        <dbReference type="ARBA" id="ARBA00013208"/>
    </source>
</evidence>
<dbReference type="InterPro" id="IPR019758">
    <property type="entry name" value="Pept_S26A_signal_pept_1_CS"/>
</dbReference>
<dbReference type="PANTHER" id="PTHR43390">
    <property type="entry name" value="SIGNAL PEPTIDASE I"/>
    <property type="match status" value="1"/>
</dbReference>
<protein>
    <recommendedName>
        <fullName evidence="4 7">Signal peptidase I</fullName>
        <ecNumber evidence="4 7">3.4.21.89</ecNumber>
    </recommendedName>
</protein>
<dbReference type="InterPro" id="IPR036286">
    <property type="entry name" value="LexA/Signal_pep-like_sf"/>
</dbReference>
<gene>
    <name evidence="11" type="primary">lepB</name>
    <name evidence="11" type="ORF">IQ217_09345</name>
</gene>
<evidence type="ECO:0000256" key="8">
    <source>
        <dbReference type="RuleBase" id="RU362042"/>
    </source>
</evidence>
<evidence type="ECO:0000256" key="6">
    <source>
        <dbReference type="ARBA" id="ARBA00022801"/>
    </source>
</evidence>
<dbReference type="NCBIfam" id="TIGR02227">
    <property type="entry name" value="sigpep_I_bact"/>
    <property type="match status" value="1"/>
</dbReference>
<evidence type="ECO:0000313" key="11">
    <source>
        <dbReference type="EMBL" id="MBE9254041.1"/>
    </source>
</evidence>
<accession>A0ABR9VRR2</accession>
<evidence type="ECO:0000256" key="1">
    <source>
        <dbReference type="ARBA" id="ARBA00000677"/>
    </source>
</evidence>
<dbReference type="InterPro" id="IPR019756">
    <property type="entry name" value="Pept_S26A_signal_pept_1_Ser-AS"/>
</dbReference>
<evidence type="ECO:0000256" key="9">
    <source>
        <dbReference type="SAM" id="MobiDB-lite"/>
    </source>
</evidence>
<reference evidence="11 12" key="1">
    <citation type="submission" date="2020-10" db="EMBL/GenBank/DDBJ databases">
        <authorList>
            <person name="Castelo-Branco R."/>
            <person name="Eusebio N."/>
            <person name="Adriana R."/>
            <person name="Vieira A."/>
            <person name="Brugerolle De Fraissinette N."/>
            <person name="Rezende De Castro R."/>
            <person name="Schneider M.P."/>
            <person name="Vasconcelos V."/>
            <person name="Leao P.N."/>
        </authorList>
    </citation>
    <scope>NUCLEOTIDE SEQUENCE [LARGE SCALE GENOMIC DNA]</scope>
    <source>
        <strain evidence="11 12">LEGE 00031</strain>
    </source>
</reference>
<dbReference type="Pfam" id="PF10502">
    <property type="entry name" value="Peptidase_S26"/>
    <property type="match status" value="1"/>
</dbReference>
<dbReference type="EMBL" id="JADEVV010000022">
    <property type="protein sequence ID" value="MBE9254041.1"/>
    <property type="molecule type" value="Genomic_DNA"/>
</dbReference>
<keyword evidence="12" id="KW-1185">Reference proteome</keyword>
<evidence type="ECO:0000259" key="10">
    <source>
        <dbReference type="Pfam" id="PF10502"/>
    </source>
</evidence>
<dbReference type="PRINTS" id="PR00727">
    <property type="entry name" value="LEADERPTASE"/>
</dbReference>
<dbReference type="Gene3D" id="2.10.109.10">
    <property type="entry name" value="Umud Fragment, subunit A"/>
    <property type="match status" value="1"/>
</dbReference>
<dbReference type="RefSeq" id="WP_194019728.1">
    <property type="nucleotide sequence ID" value="NZ_JADEVV010000022.1"/>
</dbReference>
<evidence type="ECO:0000313" key="12">
    <source>
        <dbReference type="Proteomes" id="UP000658720"/>
    </source>
</evidence>
<dbReference type="GO" id="GO:0009003">
    <property type="term" value="F:signal peptidase activity"/>
    <property type="evidence" value="ECO:0007669"/>
    <property type="project" value="UniProtKB-EC"/>
</dbReference>
<evidence type="ECO:0000256" key="5">
    <source>
        <dbReference type="ARBA" id="ARBA00022670"/>
    </source>
</evidence>